<keyword evidence="1" id="KW-1133">Transmembrane helix</keyword>
<proteinExistence type="predicted"/>
<dbReference type="AlphaFoldDB" id="A8MK42"/>
<organism evidence="2 3">
    <name type="scientific">Alkaliphilus oremlandii (strain OhILAs)</name>
    <name type="common">Clostridium oremlandii (strain OhILAs)</name>
    <dbReference type="NCBI Taxonomy" id="350688"/>
    <lineage>
        <taxon>Bacteria</taxon>
        <taxon>Bacillati</taxon>
        <taxon>Bacillota</taxon>
        <taxon>Clostridia</taxon>
        <taxon>Peptostreptococcales</taxon>
        <taxon>Natronincolaceae</taxon>
        <taxon>Alkaliphilus</taxon>
    </lineage>
</organism>
<protein>
    <submittedName>
        <fullName evidence="2">Uncharacterized protein</fullName>
    </submittedName>
</protein>
<evidence type="ECO:0000256" key="1">
    <source>
        <dbReference type="SAM" id="Phobius"/>
    </source>
</evidence>
<feature type="transmembrane region" description="Helical" evidence="1">
    <location>
        <begin position="78"/>
        <end position="98"/>
    </location>
</feature>
<dbReference type="OrthoDB" id="1683367at2"/>
<gene>
    <name evidence="2" type="ordered locus">Clos_2643</name>
</gene>
<keyword evidence="1" id="KW-0472">Membrane</keyword>
<evidence type="ECO:0000313" key="3">
    <source>
        <dbReference type="Proteomes" id="UP000000269"/>
    </source>
</evidence>
<evidence type="ECO:0000313" key="2">
    <source>
        <dbReference type="EMBL" id="ABW20174.1"/>
    </source>
</evidence>
<reference evidence="3" key="1">
    <citation type="submission" date="2007-10" db="EMBL/GenBank/DDBJ databases">
        <title>Complete genome of Alkaliphilus oremlandii OhILAs.</title>
        <authorList>
            <person name="Copeland A."/>
            <person name="Lucas S."/>
            <person name="Lapidus A."/>
            <person name="Barry K."/>
            <person name="Detter J.C."/>
            <person name="Glavina del Rio T."/>
            <person name="Hammon N."/>
            <person name="Israni S."/>
            <person name="Dalin E."/>
            <person name="Tice H."/>
            <person name="Pitluck S."/>
            <person name="Chain P."/>
            <person name="Malfatti S."/>
            <person name="Shin M."/>
            <person name="Vergez L."/>
            <person name="Schmutz J."/>
            <person name="Larimer F."/>
            <person name="Land M."/>
            <person name="Hauser L."/>
            <person name="Kyrpides N."/>
            <person name="Mikhailova N."/>
            <person name="Stolz J.F."/>
            <person name="Dawson A."/>
            <person name="Fisher E."/>
            <person name="Crable B."/>
            <person name="Perera E."/>
            <person name="Lisak J."/>
            <person name="Ranganathan M."/>
            <person name="Basu P."/>
            <person name="Richardson P."/>
        </authorList>
    </citation>
    <scope>NUCLEOTIDE SEQUENCE [LARGE SCALE GENOMIC DNA]</scope>
    <source>
        <strain evidence="3">OhILAs</strain>
    </source>
</reference>
<sequence>MFILAGIIAAFLSYLCNKAVLKKSGNTGITIVIPFIEEMTKTISALAINTSIIKTHFIFGIIEGIYDMATSSKAVGKWAALASIVSHSLFGVVTYCTIENGYSFYWGIFLAWLIHSTWNWYITKYL</sequence>
<dbReference type="STRING" id="350688.Clos_2643"/>
<feature type="transmembrane region" description="Helical" evidence="1">
    <location>
        <begin position="42"/>
        <end position="66"/>
    </location>
</feature>
<dbReference type="eggNOG" id="ENOG5032TN0">
    <property type="taxonomic scope" value="Bacteria"/>
</dbReference>
<dbReference type="Proteomes" id="UP000000269">
    <property type="component" value="Chromosome"/>
</dbReference>
<keyword evidence="1" id="KW-0812">Transmembrane</keyword>
<name>A8MK42_ALKOO</name>
<accession>A8MK42</accession>
<dbReference type="EMBL" id="CP000853">
    <property type="protein sequence ID" value="ABW20174.1"/>
    <property type="molecule type" value="Genomic_DNA"/>
</dbReference>
<keyword evidence="3" id="KW-1185">Reference proteome</keyword>
<dbReference type="KEGG" id="aoe:Clos_2643"/>
<feature type="transmembrane region" description="Helical" evidence="1">
    <location>
        <begin position="104"/>
        <end position="122"/>
    </location>
</feature>
<dbReference type="RefSeq" id="WP_012160481.1">
    <property type="nucleotide sequence ID" value="NC_009922.1"/>
</dbReference>
<dbReference type="HOGENOM" id="CLU_150612_0_0_9"/>